<protein>
    <submittedName>
        <fullName evidence="1">Histidine kinase</fullName>
    </submittedName>
</protein>
<evidence type="ECO:0000313" key="1">
    <source>
        <dbReference type="EMBL" id="AQS60622.1"/>
    </source>
</evidence>
<organism evidence="1 2">
    <name type="scientific">Desulforamulus ferrireducens</name>
    <dbReference type="NCBI Taxonomy" id="1833852"/>
    <lineage>
        <taxon>Bacteria</taxon>
        <taxon>Bacillati</taxon>
        <taxon>Bacillota</taxon>
        <taxon>Clostridia</taxon>
        <taxon>Eubacteriales</taxon>
        <taxon>Peptococcaceae</taxon>
        <taxon>Desulforamulus</taxon>
    </lineage>
</organism>
<dbReference type="EMBL" id="CP019698">
    <property type="protein sequence ID" value="AQS60622.1"/>
    <property type="molecule type" value="Genomic_DNA"/>
</dbReference>
<sequence>MEEKTIEIELCSQLFDRLTIIKGYLMLNVERKKIDYTPLILREVDEMERLLQQVVDDIRNV</sequence>
<keyword evidence="1" id="KW-0418">Kinase</keyword>
<dbReference type="GO" id="GO:0016301">
    <property type="term" value="F:kinase activity"/>
    <property type="evidence" value="ECO:0007669"/>
    <property type="project" value="UniProtKB-KW"/>
</dbReference>
<keyword evidence="2" id="KW-1185">Reference proteome</keyword>
<name>A0A1S6J0R7_9FIRM</name>
<evidence type="ECO:0000313" key="2">
    <source>
        <dbReference type="Proteomes" id="UP000189464"/>
    </source>
</evidence>
<accession>A0A1S6J0R7</accession>
<proteinExistence type="predicted"/>
<dbReference type="Proteomes" id="UP000189464">
    <property type="component" value="Chromosome"/>
</dbReference>
<dbReference type="STRING" id="1833852.B0537_13485"/>
<gene>
    <name evidence="1" type="ORF">B0537_13485</name>
</gene>
<dbReference type="OrthoDB" id="1809768at2"/>
<reference evidence="1 2" key="1">
    <citation type="journal article" date="2016" name="Int. J. Syst. Evol. Microbiol.">
        <title>Desulfotomaculum ferrireducens sp. nov., a moderately thermophilic sulfate-reducing and dissimilatory Fe(III)-reducing bacterium isolated from compost.</title>
        <authorList>
            <person name="Yang G."/>
            <person name="Guo J."/>
            <person name="Zhuang L."/>
            <person name="Yuan Y."/>
            <person name="Zhou S."/>
        </authorList>
    </citation>
    <scope>NUCLEOTIDE SEQUENCE [LARGE SCALE GENOMIC DNA]</scope>
    <source>
        <strain evidence="1 2">GSS09</strain>
    </source>
</reference>
<dbReference type="AlphaFoldDB" id="A0A1S6J0R7"/>
<dbReference type="KEGG" id="dfg:B0537_13485"/>
<keyword evidence="1" id="KW-0808">Transferase</keyword>